<sequence>MLSVLASLIGFVALILMIPTVIPFLGWANWLIVPIALAGAVIGSFSSRNTGRNFCLIVAAIGGLRLFIGGGII</sequence>
<evidence type="ECO:0000256" key="1">
    <source>
        <dbReference type="SAM" id="Phobius"/>
    </source>
</evidence>
<dbReference type="RefSeq" id="WP_184475397.1">
    <property type="nucleotide sequence ID" value="NZ_JACHOV010000006.1"/>
</dbReference>
<comment type="caution">
    <text evidence="2">The sequence shown here is derived from an EMBL/GenBank/DDBJ whole genome shotgun (WGS) entry which is preliminary data.</text>
</comment>
<evidence type="ECO:0000313" key="3">
    <source>
        <dbReference type="Proteomes" id="UP000575068"/>
    </source>
</evidence>
<reference evidence="2 3" key="1">
    <citation type="submission" date="2020-08" db="EMBL/GenBank/DDBJ databases">
        <title>Genomic Encyclopedia of Type Strains, Phase IV (KMG-IV): sequencing the most valuable type-strain genomes for metagenomic binning, comparative biology and taxonomic classification.</title>
        <authorList>
            <person name="Goeker M."/>
        </authorList>
    </citation>
    <scope>NUCLEOTIDE SEQUENCE [LARGE SCALE GENOMIC DNA]</scope>
    <source>
        <strain evidence="2 3">DSM 7465</strain>
    </source>
</reference>
<proteinExistence type="predicted"/>
<accession>A0A840HVJ8</accession>
<dbReference type="Proteomes" id="UP000575068">
    <property type="component" value="Unassembled WGS sequence"/>
</dbReference>
<protein>
    <submittedName>
        <fullName evidence="2">Uncharacterized protein</fullName>
    </submittedName>
</protein>
<gene>
    <name evidence="2" type="ORF">HNQ99_001909</name>
</gene>
<evidence type="ECO:0000313" key="2">
    <source>
        <dbReference type="EMBL" id="MBB4641600.1"/>
    </source>
</evidence>
<name>A0A840HVJ8_9SPHN</name>
<feature type="transmembrane region" description="Helical" evidence="1">
    <location>
        <begin position="54"/>
        <end position="72"/>
    </location>
</feature>
<dbReference type="AlphaFoldDB" id="A0A840HVJ8"/>
<feature type="transmembrane region" description="Helical" evidence="1">
    <location>
        <begin position="27"/>
        <end position="47"/>
    </location>
</feature>
<keyword evidence="3" id="KW-1185">Reference proteome</keyword>
<organism evidence="2 3">
    <name type="scientific">Rhizorhapis suberifaciens</name>
    <name type="common">corky root of lettuce</name>
    <dbReference type="NCBI Taxonomy" id="13656"/>
    <lineage>
        <taxon>Bacteria</taxon>
        <taxon>Pseudomonadati</taxon>
        <taxon>Pseudomonadota</taxon>
        <taxon>Alphaproteobacteria</taxon>
        <taxon>Sphingomonadales</taxon>
        <taxon>Sphingomonadaceae</taxon>
        <taxon>Rhizorhapis</taxon>
    </lineage>
</organism>
<dbReference type="EMBL" id="JACHOV010000006">
    <property type="protein sequence ID" value="MBB4641600.1"/>
    <property type="molecule type" value="Genomic_DNA"/>
</dbReference>
<keyword evidence="1" id="KW-0472">Membrane</keyword>
<keyword evidence="1" id="KW-0812">Transmembrane</keyword>
<keyword evidence="1" id="KW-1133">Transmembrane helix</keyword>